<dbReference type="Proteomes" id="UP000054018">
    <property type="component" value="Unassembled WGS sequence"/>
</dbReference>
<feature type="region of interest" description="Disordered" evidence="1">
    <location>
        <begin position="52"/>
        <end position="95"/>
    </location>
</feature>
<dbReference type="HOGENOM" id="CLU_1321363_0_0_1"/>
<dbReference type="AlphaFoldDB" id="A0A0C9ZAZ3"/>
<reference evidence="3" key="2">
    <citation type="submission" date="2015-01" db="EMBL/GenBank/DDBJ databases">
        <title>Evolutionary Origins and Diversification of the Mycorrhizal Mutualists.</title>
        <authorList>
            <consortium name="DOE Joint Genome Institute"/>
            <consortium name="Mycorrhizal Genomics Consortium"/>
            <person name="Kohler A."/>
            <person name="Kuo A."/>
            <person name="Nagy L.G."/>
            <person name="Floudas D."/>
            <person name="Copeland A."/>
            <person name="Barry K.W."/>
            <person name="Cichocki N."/>
            <person name="Veneault-Fourrey C."/>
            <person name="LaButti K."/>
            <person name="Lindquist E.A."/>
            <person name="Lipzen A."/>
            <person name="Lundell T."/>
            <person name="Morin E."/>
            <person name="Murat C."/>
            <person name="Riley R."/>
            <person name="Ohm R."/>
            <person name="Sun H."/>
            <person name="Tunlid A."/>
            <person name="Henrissat B."/>
            <person name="Grigoriev I.V."/>
            <person name="Hibbett D.S."/>
            <person name="Martin F."/>
        </authorList>
    </citation>
    <scope>NUCLEOTIDE SEQUENCE [LARGE SCALE GENOMIC DNA]</scope>
    <source>
        <strain evidence="3">441</strain>
    </source>
</reference>
<evidence type="ECO:0000256" key="1">
    <source>
        <dbReference type="SAM" id="MobiDB-lite"/>
    </source>
</evidence>
<evidence type="ECO:0000313" key="3">
    <source>
        <dbReference type="Proteomes" id="UP000054018"/>
    </source>
</evidence>
<organism evidence="2 3">
    <name type="scientific">Pisolithus microcarpus 441</name>
    <dbReference type="NCBI Taxonomy" id="765257"/>
    <lineage>
        <taxon>Eukaryota</taxon>
        <taxon>Fungi</taxon>
        <taxon>Dikarya</taxon>
        <taxon>Basidiomycota</taxon>
        <taxon>Agaricomycotina</taxon>
        <taxon>Agaricomycetes</taxon>
        <taxon>Agaricomycetidae</taxon>
        <taxon>Boletales</taxon>
        <taxon>Sclerodermatineae</taxon>
        <taxon>Pisolithaceae</taxon>
        <taxon>Pisolithus</taxon>
    </lineage>
</organism>
<accession>A0A0C9ZAZ3</accession>
<dbReference type="OrthoDB" id="2693109at2759"/>
<name>A0A0C9ZAZ3_9AGAM</name>
<protein>
    <submittedName>
        <fullName evidence="2">Uncharacterized protein</fullName>
    </submittedName>
</protein>
<reference evidence="2 3" key="1">
    <citation type="submission" date="2014-04" db="EMBL/GenBank/DDBJ databases">
        <authorList>
            <consortium name="DOE Joint Genome Institute"/>
            <person name="Kuo A."/>
            <person name="Kohler A."/>
            <person name="Costa M.D."/>
            <person name="Nagy L.G."/>
            <person name="Floudas D."/>
            <person name="Copeland A."/>
            <person name="Barry K.W."/>
            <person name="Cichocki N."/>
            <person name="Veneault-Fourrey C."/>
            <person name="LaButti K."/>
            <person name="Lindquist E.A."/>
            <person name="Lipzen A."/>
            <person name="Lundell T."/>
            <person name="Morin E."/>
            <person name="Murat C."/>
            <person name="Sun H."/>
            <person name="Tunlid A."/>
            <person name="Henrissat B."/>
            <person name="Grigoriev I.V."/>
            <person name="Hibbett D.S."/>
            <person name="Martin F."/>
            <person name="Nordberg H.P."/>
            <person name="Cantor M.N."/>
            <person name="Hua S.X."/>
        </authorList>
    </citation>
    <scope>NUCLEOTIDE SEQUENCE [LARGE SCALE GENOMIC DNA]</scope>
    <source>
        <strain evidence="2 3">441</strain>
    </source>
</reference>
<proteinExistence type="predicted"/>
<feature type="compositionally biased region" description="Polar residues" evidence="1">
    <location>
        <begin position="72"/>
        <end position="95"/>
    </location>
</feature>
<gene>
    <name evidence="2" type="ORF">PISMIDRAFT_13498</name>
</gene>
<evidence type="ECO:0000313" key="2">
    <source>
        <dbReference type="EMBL" id="KIK19657.1"/>
    </source>
</evidence>
<sequence length="212" mass="23784">MSQEPWLFRQSSPIDKDGVTRIIISHIPTVAAVRKDVTPLILQRFTPLVPSVSCADGSSRHSEREALAPQVEDNTATHNPGRASQPSSGHTPSITQVSPWKLYKFRDTTGAFHWFKSEGNDPLSFLPSHVENVTEGDIFFYWVKSVGKCQMWIWRSVGGAGTWIPAREGEQIRGNDGTVRYLVVTDGRQPSLVLAVTWERRYRPRQALVTLS</sequence>
<dbReference type="EMBL" id="KN833780">
    <property type="protein sequence ID" value="KIK19657.1"/>
    <property type="molecule type" value="Genomic_DNA"/>
</dbReference>
<keyword evidence="3" id="KW-1185">Reference proteome</keyword>